<dbReference type="EMBL" id="JBFNXQ010000088">
    <property type="protein sequence ID" value="MEX5720791.1"/>
    <property type="molecule type" value="Genomic_DNA"/>
</dbReference>
<keyword evidence="3" id="KW-1185">Reference proteome</keyword>
<dbReference type="RefSeq" id="WP_369209610.1">
    <property type="nucleotide sequence ID" value="NZ_JBFNXQ010000088.1"/>
</dbReference>
<evidence type="ECO:0000313" key="2">
    <source>
        <dbReference type="EMBL" id="MEX5720791.1"/>
    </source>
</evidence>
<sequence length="55" mass="5787">MSTSISVPEYTRQNSTAIPPAVSAANSQQAGGNRLGRSPAWRGGAAGSGRRRWCR</sequence>
<evidence type="ECO:0000313" key="3">
    <source>
        <dbReference type="Proteomes" id="UP001560045"/>
    </source>
</evidence>
<protein>
    <submittedName>
        <fullName evidence="2">Uncharacterized protein</fullName>
    </submittedName>
</protein>
<reference evidence="2 3" key="1">
    <citation type="submission" date="2024-06" db="EMBL/GenBank/DDBJ databases">
        <title>Draft genome sequence of Geodermatophilus badlandi, a novel member of the Geodermatophilaceae isolated from badland sedimentary rocks in the Red desert, Wyoming, USA.</title>
        <authorList>
            <person name="Ben Tekaya S."/>
            <person name="Nouioui I."/>
            <person name="Flores G.M."/>
            <person name="Shaal M.N."/>
            <person name="Bredoire F."/>
            <person name="Basile F."/>
            <person name="Van Diepen L."/>
            <person name="Ward N.L."/>
        </authorList>
    </citation>
    <scope>NUCLEOTIDE SEQUENCE [LARGE SCALE GENOMIC DNA]</scope>
    <source>
        <strain evidence="2 3">WL48A</strain>
    </source>
</reference>
<proteinExistence type="predicted"/>
<organism evidence="2 3">
    <name type="scientific">Geodermatophilus maliterrae</name>
    <dbReference type="NCBI Taxonomy" id="3162531"/>
    <lineage>
        <taxon>Bacteria</taxon>
        <taxon>Bacillati</taxon>
        <taxon>Actinomycetota</taxon>
        <taxon>Actinomycetes</taxon>
        <taxon>Geodermatophilales</taxon>
        <taxon>Geodermatophilaceae</taxon>
        <taxon>Geodermatophilus</taxon>
    </lineage>
</organism>
<feature type="region of interest" description="Disordered" evidence="1">
    <location>
        <begin position="1"/>
        <end position="55"/>
    </location>
</feature>
<comment type="caution">
    <text evidence="2">The sequence shown here is derived from an EMBL/GenBank/DDBJ whole genome shotgun (WGS) entry which is preliminary data.</text>
</comment>
<name>A0ABV3XJM0_9ACTN</name>
<dbReference type="Proteomes" id="UP001560045">
    <property type="component" value="Unassembled WGS sequence"/>
</dbReference>
<feature type="compositionally biased region" description="Polar residues" evidence="1">
    <location>
        <begin position="1"/>
        <end position="17"/>
    </location>
</feature>
<gene>
    <name evidence="2" type="ORF">ABQ292_20760</name>
</gene>
<evidence type="ECO:0000256" key="1">
    <source>
        <dbReference type="SAM" id="MobiDB-lite"/>
    </source>
</evidence>
<accession>A0ABV3XJM0</accession>